<name>A0A1C2DFL7_9HYPH</name>
<comment type="caution">
    <text evidence="3">The sequence shown here is derived from an EMBL/GenBank/DDBJ whole genome shotgun (WGS) entry which is preliminary data.</text>
</comment>
<evidence type="ECO:0000256" key="1">
    <source>
        <dbReference type="ARBA" id="ARBA00006817"/>
    </source>
</evidence>
<dbReference type="Gene3D" id="3.30.530.20">
    <property type="match status" value="1"/>
</dbReference>
<dbReference type="AlphaFoldDB" id="A0A1C2DFL7"/>
<dbReference type="InterPro" id="IPR013538">
    <property type="entry name" value="ASHA1/2-like_C"/>
</dbReference>
<dbReference type="OrthoDB" id="9803476at2"/>
<comment type="similarity">
    <text evidence="1">Belongs to the AHA1 family.</text>
</comment>
<dbReference type="SUPFAM" id="SSF55961">
    <property type="entry name" value="Bet v1-like"/>
    <property type="match status" value="1"/>
</dbReference>
<keyword evidence="4" id="KW-1185">Reference proteome</keyword>
<evidence type="ECO:0000313" key="4">
    <source>
        <dbReference type="Proteomes" id="UP000094412"/>
    </source>
</evidence>
<dbReference type="Pfam" id="PF08327">
    <property type="entry name" value="AHSA1"/>
    <property type="match status" value="1"/>
</dbReference>
<organism evidence="3 4">
    <name type="scientific">Mesorhizobium hungaricum</name>
    <dbReference type="NCBI Taxonomy" id="1566387"/>
    <lineage>
        <taxon>Bacteria</taxon>
        <taxon>Pseudomonadati</taxon>
        <taxon>Pseudomonadota</taxon>
        <taxon>Alphaproteobacteria</taxon>
        <taxon>Hyphomicrobiales</taxon>
        <taxon>Phyllobacteriaceae</taxon>
        <taxon>Mesorhizobium</taxon>
    </lineage>
</organism>
<protein>
    <recommendedName>
        <fullName evidence="2">Activator of Hsp90 ATPase homologue 1/2-like C-terminal domain-containing protein</fullName>
    </recommendedName>
</protein>
<dbReference type="STRING" id="1566387.QV13_29180"/>
<proteinExistence type="inferred from homology"/>
<sequence>MNERVFHDTILIERLFPATPADVFAALADVEARQRWGKPSDDTALVYDRADFRVGGTDVGHCGPQGNLIYRIETSYHDIVPDRRIVSTEAVHENAKPLSVALLSVVLEPAGGGTKLTFTAQITAFGSEAMIAGNRAGFTAAFGRLASEFQHLSTGEEP</sequence>
<evidence type="ECO:0000313" key="3">
    <source>
        <dbReference type="EMBL" id="OCX13540.1"/>
    </source>
</evidence>
<accession>A0A1C2DFL7</accession>
<feature type="domain" description="Activator of Hsp90 ATPase homologue 1/2-like C-terminal" evidence="2">
    <location>
        <begin position="18"/>
        <end position="149"/>
    </location>
</feature>
<reference evidence="3 4" key="1">
    <citation type="submission" date="2016-08" db="EMBL/GenBank/DDBJ databases">
        <title>Whole genome sequence of Mesorhizobium sp. strain UASWS1009 isolated from industrial sewage.</title>
        <authorList>
            <person name="Crovadore J."/>
            <person name="Calmin G."/>
            <person name="Chablais R."/>
            <person name="Cochard B."/>
            <person name="Lefort F."/>
        </authorList>
    </citation>
    <scope>NUCLEOTIDE SEQUENCE [LARGE SCALE GENOMIC DNA]</scope>
    <source>
        <strain evidence="3 4">UASWS1009</strain>
    </source>
</reference>
<dbReference type="EMBL" id="MDEO01000036">
    <property type="protein sequence ID" value="OCX13540.1"/>
    <property type="molecule type" value="Genomic_DNA"/>
</dbReference>
<evidence type="ECO:0000259" key="2">
    <source>
        <dbReference type="Pfam" id="PF08327"/>
    </source>
</evidence>
<dbReference type="InterPro" id="IPR023393">
    <property type="entry name" value="START-like_dom_sf"/>
</dbReference>
<gene>
    <name evidence="3" type="ORF">QV13_29180</name>
</gene>
<dbReference type="RefSeq" id="WP_024922767.1">
    <property type="nucleotide sequence ID" value="NZ_MDEO01000036.1"/>
</dbReference>
<dbReference type="Proteomes" id="UP000094412">
    <property type="component" value="Unassembled WGS sequence"/>
</dbReference>